<dbReference type="SUPFAM" id="SSF88946">
    <property type="entry name" value="Sigma2 domain of RNA polymerase sigma factors"/>
    <property type="match status" value="1"/>
</dbReference>
<keyword evidence="2" id="KW-0731">Sigma factor</keyword>
<dbReference type="SUPFAM" id="SSF88659">
    <property type="entry name" value="Sigma3 and sigma4 domains of RNA polymerase sigma factors"/>
    <property type="match status" value="1"/>
</dbReference>
<evidence type="ECO:0000256" key="2">
    <source>
        <dbReference type="ARBA" id="ARBA00023082"/>
    </source>
</evidence>
<keyword evidence="4" id="KW-0804">Transcription</keyword>
<proteinExistence type="predicted"/>
<reference evidence="8 9" key="1">
    <citation type="submission" date="2019-02" db="EMBL/GenBank/DDBJ databases">
        <title>Deep-cultivation of Planctomycetes and their phenomic and genomic characterization uncovers novel biology.</title>
        <authorList>
            <person name="Wiegand S."/>
            <person name="Jogler M."/>
            <person name="Boedeker C."/>
            <person name="Pinto D."/>
            <person name="Vollmers J."/>
            <person name="Rivas-Marin E."/>
            <person name="Kohn T."/>
            <person name="Peeters S.H."/>
            <person name="Heuer A."/>
            <person name="Rast P."/>
            <person name="Oberbeckmann S."/>
            <person name="Bunk B."/>
            <person name="Jeske O."/>
            <person name="Meyerdierks A."/>
            <person name="Storesund J.E."/>
            <person name="Kallscheuer N."/>
            <person name="Luecker S."/>
            <person name="Lage O.M."/>
            <person name="Pohl T."/>
            <person name="Merkel B.J."/>
            <person name="Hornburger P."/>
            <person name="Mueller R.-W."/>
            <person name="Bruemmer F."/>
            <person name="Labrenz M."/>
            <person name="Spormann A.M."/>
            <person name="Op den Camp H."/>
            <person name="Overmann J."/>
            <person name="Amann R."/>
            <person name="Jetten M.S.M."/>
            <person name="Mascher T."/>
            <person name="Medema M.H."/>
            <person name="Devos D.P."/>
            <person name="Kaster A.-K."/>
            <person name="Ovreas L."/>
            <person name="Rohde M."/>
            <person name="Galperin M.Y."/>
            <person name="Jogler C."/>
        </authorList>
    </citation>
    <scope>NUCLEOTIDE SEQUENCE [LARGE SCALE GENOMIC DNA]</scope>
    <source>
        <strain evidence="8 9">TBK1r</strain>
    </source>
</reference>
<dbReference type="Gene3D" id="1.10.10.10">
    <property type="entry name" value="Winged helix-like DNA-binding domain superfamily/Winged helix DNA-binding domain"/>
    <property type="match status" value="1"/>
</dbReference>
<dbReference type="Pfam" id="PF04542">
    <property type="entry name" value="Sigma70_r2"/>
    <property type="match status" value="1"/>
</dbReference>
<evidence type="ECO:0000259" key="7">
    <source>
        <dbReference type="Pfam" id="PF08281"/>
    </source>
</evidence>
<dbReference type="NCBIfam" id="TIGR02937">
    <property type="entry name" value="sigma70-ECF"/>
    <property type="match status" value="1"/>
</dbReference>
<dbReference type="InterPro" id="IPR013249">
    <property type="entry name" value="RNA_pol_sigma70_r4_t2"/>
</dbReference>
<accession>A0ABX5XNE0</accession>
<evidence type="ECO:0000313" key="8">
    <source>
        <dbReference type="EMBL" id="QDV82495.1"/>
    </source>
</evidence>
<gene>
    <name evidence="8" type="primary">carQ</name>
    <name evidence="8" type="ORF">TBK1r_14250</name>
</gene>
<keyword evidence="9" id="KW-1185">Reference proteome</keyword>
<sequence>MSQRTDGGLARTDIPRKSMTSISIDPANTTEIDVSQLLSAARQDAAQQDADAADAEALGQLLQLYRNYLTILATTQLDRRLRRRMSPSDLVQDTMLAAHRDFRSFRGRSEPELLCWLRQILVNCLRDAIDMHLNAQKRDMRREVSIEQVGATLDKSACHLANVLADRGPSPSEPARRRERAVELADQLAKLRPEYRDVIVLRNLQGLSFNEIADRLDRRPGTVRMLWLRAMDKFKQTYDDPRA</sequence>
<dbReference type="InterPro" id="IPR007627">
    <property type="entry name" value="RNA_pol_sigma70_r2"/>
</dbReference>
<name>A0ABX5XNE0_9BACT</name>
<dbReference type="NCBIfam" id="TIGR02984">
    <property type="entry name" value="Sig-70_plancto1"/>
    <property type="match status" value="1"/>
</dbReference>
<dbReference type="Proteomes" id="UP000318081">
    <property type="component" value="Chromosome"/>
</dbReference>
<dbReference type="InterPro" id="IPR014326">
    <property type="entry name" value="RNA_pol_sigma-70_Plancto"/>
</dbReference>
<dbReference type="EMBL" id="CP036432">
    <property type="protein sequence ID" value="QDV82495.1"/>
    <property type="molecule type" value="Genomic_DNA"/>
</dbReference>
<feature type="region of interest" description="Disordered" evidence="5">
    <location>
        <begin position="1"/>
        <end position="20"/>
    </location>
</feature>
<dbReference type="InterPro" id="IPR013325">
    <property type="entry name" value="RNA_pol_sigma_r2"/>
</dbReference>
<evidence type="ECO:0000256" key="5">
    <source>
        <dbReference type="SAM" id="MobiDB-lite"/>
    </source>
</evidence>
<keyword evidence="3" id="KW-0238">DNA-binding</keyword>
<evidence type="ECO:0000256" key="1">
    <source>
        <dbReference type="ARBA" id="ARBA00023015"/>
    </source>
</evidence>
<feature type="domain" description="RNA polymerase sigma factor 70 region 4 type 2" evidence="7">
    <location>
        <begin position="183"/>
        <end position="233"/>
    </location>
</feature>
<dbReference type="InterPro" id="IPR013324">
    <property type="entry name" value="RNA_pol_sigma_r3/r4-like"/>
</dbReference>
<dbReference type="Gene3D" id="1.10.1740.10">
    <property type="match status" value="1"/>
</dbReference>
<feature type="domain" description="RNA polymerase sigma-70 region 2" evidence="6">
    <location>
        <begin position="79"/>
        <end position="129"/>
    </location>
</feature>
<dbReference type="PANTHER" id="PTHR30385:SF8">
    <property type="entry name" value="RNA POLYMERASE SIGMA-E FACTOR"/>
    <property type="match status" value="1"/>
</dbReference>
<dbReference type="Pfam" id="PF08281">
    <property type="entry name" value="Sigma70_r4_2"/>
    <property type="match status" value="1"/>
</dbReference>
<evidence type="ECO:0000256" key="3">
    <source>
        <dbReference type="ARBA" id="ARBA00023125"/>
    </source>
</evidence>
<protein>
    <submittedName>
        <fullName evidence="8">RNA polymerase sigma factor CarQ</fullName>
    </submittedName>
</protein>
<dbReference type="InterPro" id="IPR014284">
    <property type="entry name" value="RNA_pol_sigma-70_dom"/>
</dbReference>
<keyword evidence="1" id="KW-0805">Transcription regulation</keyword>
<evidence type="ECO:0000259" key="6">
    <source>
        <dbReference type="Pfam" id="PF04542"/>
    </source>
</evidence>
<organism evidence="8 9">
    <name type="scientific">Stieleria magnilauensis</name>
    <dbReference type="NCBI Taxonomy" id="2527963"/>
    <lineage>
        <taxon>Bacteria</taxon>
        <taxon>Pseudomonadati</taxon>
        <taxon>Planctomycetota</taxon>
        <taxon>Planctomycetia</taxon>
        <taxon>Pirellulales</taxon>
        <taxon>Pirellulaceae</taxon>
        <taxon>Stieleria</taxon>
    </lineage>
</organism>
<dbReference type="InterPro" id="IPR036388">
    <property type="entry name" value="WH-like_DNA-bd_sf"/>
</dbReference>
<evidence type="ECO:0000256" key="4">
    <source>
        <dbReference type="ARBA" id="ARBA00023163"/>
    </source>
</evidence>
<dbReference type="PANTHER" id="PTHR30385">
    <property type="entry name" value="SIGMA FACTOR F FLAGELLAR"/>
    <property type="match status" value="1"/>
</dbReference>
<evidence type="ECO:0000313" key="9">
    <source>
        <dbReference type="Proteomes" id="UP000318081"/>
    </source>
</evidence>